<dbReference type="InParanoid" id="A0A3N4KKV3"/>
<dbReference type="GO" id="GO:0015990">
    <property type="term" value="P:electron transport coupled proton transport"/>
    <property type="evidence" value="ECO:0007669"/>
    <property type="project" value="TreeGrafter"/>
</dbReference>
<dbReference type="GO" id="GO:0005739">
    <property type="term" value="C:mitochondrion"/>
    <property type="evidence" value="ECO:0007669"/>
    <property type="project" value="UniProtKB-ARBA"/>
</dbReference>
<dbReference type="SUPFAM" id="SSF81442">
    <property type="entry name" value="Cytochrome c oxidase subunit I-like"/>
    <property type="match status" value="1"/>
</dbReference>
<keyword evidence="3" id="KW-1185">Reference proteome</keyword>
<dbReference type="GO" id="GO:0020037">
    <property type="term" value="F:heme binding"/>
    <property type="evidence" value="ECO:0007669"/>
    <property type="project" value="InterPro"/>
</dbReference>
<dbReference type="InterPro" id="IPR000883">
    <property type="entry name" value="Cyt_C_Oxase_1"/>
</dbReference>
<dbReference type="InterPro" id="IPR036927">
    <property type="entry name" value="Cyt_c_oxase-like_su1_sf"/>
</dbReference>
<dbReference type="PANTHER" id="PTHR10422:SF18">
    <property type="entry name" value="CYTOCHROME C OXIDASE SUBUNIT 1"/>
    <property type="match status" value="1"/>
</dbReference>
<feature type="non-terminal residue" evidence="2">
    <location>
        <position position="1"/>
    </location>
</feature>
<evidence type="ECO:0000259" key="1">
    <source>
        <dbReference type="PROSITE" id="PS50855"/>
    </source>
</evidence>
<dbReference type="PROSITE" id="PS50855">
    <property type="entry name" value="COX1"/>
    <property type="match status" value="1"/>
</dbReference>
<dbReference type="GO" id="GO:0006123">
    <property type="term" value="P:mitochondrial electron transport, cytochrome c to oxygen"/>
    <property type="evidence" value="ECO:0007669"/>
    <property type="project" value="TreeGrafter"/>
</dbReference>
<dbReference type="InterPro" id="IPR023616">
    <property type="entry name" value="Cyt_c_oxase-like_su1_dom"/>
</dbReference>
<dbReference type="Gene3D" id="1.20.210.10">
    <property type="entry name" value="Cytochrome c oxidase-like, subunit I domain"/>
    <property type="match status" value="1"/>
</dbReference>
<evidence type="ECO:0000313" key="3">
    <source>
        <dbReference type="Proteomes" id="UP000277580"/>
    </source>
</evidence>
<dbReference type="OrthoDB" id="4905839at2759"/>
<dbReference type="Proteomes" id="UP000277580">
    <property type="component" value="Unassembled WGS sequence"/>
</dbReference>
<dbReference type="AlphaFoldDB" id="A0A3N4KKV3"/>
<dbReference type="GO" id="GO:0016020">
    <property type="term" value="C:membrane"/>
    <property type="evidence" value="ECO:0007669"/>
    <property type="project" value="InterPro"/>
</dbReference>
<gene>
    <name evidence="2" type="ORF">P167DRAFT_497667</name>
</gene>
<name>A0A3N4KKV3_9PEZI</name>
<protein>
    <submittedName>
        <fullName evidence="2">COX1-domain-containing protein</fullName>
    </submittedName>
</protein>
<dbReference type="STRING" id="1392247.A0A3N4KKV3"/>
<proteinExistence type="predicted"/>
<dbReference type="EMBL" id="ML119361">
    <property type="protein sequence ID" value="RPB06425.1"/>
    <property type="molecule type" value="Genomic_DNA"/>
</dbReference>
<sequence>LYLIFALFSGLIGTAYSVLIRLELSGPGVQFIADNQLYNSIITSHAILMSAPMRSGSWMSRNEILDAICQVKCIEAGRAKPYEETQTAKLYEKGINGNRVGFLGRMPQLSYMEFRLTNLTHTVSH</sequence>
<reference evidence="2 3" key="1">
    <citation type="journal article" date="2018" name="Nat. Ecol. Evol.">
        <title>Pezizomycetes genomes reveal the molecular basis of ectomycorrhizal truffle lifestyle.</title>
        <authorList>
            <person name="Murat C."/>
            <person name="Payen T."/>
            <person name="Noel B."/>
            <person name="Kuo A."/>
            <person name="Morin E."/>
            <person name="Chen J."/>
            <person name="Kohler A."/>
            <person name="Krizsan K."/>
            <person name="Balestrini R."/>
            <person name="Da Silva C."/>
            <person name="Montanini B."/>
            <person name="Hainaut M."/>
            <person name="Levati E."/>
            <person name="Barry K.W."/>
            <person name="Belfiori B."/>
            <person name="Cichocki N."/>
            <person name="Clum A."/>
            <person name="Dockter R.B."/>
            <person name="Fauchery L."/>
            <person name="Guy J."/>
            <person name="Iotti M."/>
            <person name="Le Tacon F."/>
            <person name="Lindquist E.A."/>
            <person name="Lipzen A."/>
            <person name="Malagnac F."/>
            <person name="Mello A."/>
            <person name="Molinier V."/>
            <person name="Miyauchi S."/>
            <person name="Poulain J."/>
            <person name="Riccioni C."/>
            <person name="Rubini A."/>
            <person name="Sitrit Y."/>
            <person name="Splivallo R."/>
            <person name="Traeger S."/>
            <person name="Wang M."/>
            <person name="Zifcakova L."/>
            <person name="Wipf D."/>
            <person name="Zambonelli A."/>
            <person name="Paolocci F."/>
            <person name="Nowrousian M."/>
            <person name="Ottonello S."/>
            <person name="Baldrian P."/>
            <person name="Spatafora J.W."/>
            <person name="Henrissat B."/>
            <person name="Nagy L.G."/>
            <person name="Aury J.M."/>
            <person name="Wincker P."/>
            <person name="Grigoriev I.V."/>
            <person name="Bonfante P."/>
            <person name="Martin F.M."/>
        </authorList>
    </citation>
    <scope>NUCLEOTIDE SEQUENCE [LARGE SCALE GENOMIC DNA]</scope>
    <source>
        <strain evidence="2 3">CCBAS932</strain>
    </source>
</reference>
<dbReference type="GO" id="GO:0004129">
    <property type="term" value="F:cytochrome-c oxidase activity"/>
    <property type="evidence" value="ECO:0007669"/>
    <property type="project" value="InterPro"/>
</dbReference>
<evidence type="ECO:0000313" key="2">
    <source>
        <dbReference type="EMBL" id="RPB06425.1"/>
    </source>
</evidence>
<feature type="domain" description="Cytochrome oxidase subunit I profile" evidence="1">
    <location>
        <begin position="1"/>
        <end position="49"/>
    </location>
</feature>
<accession>A0A3N4KKV3</accession>
<dbReference type="PANTHER" id="PTHR10422">
    <property type="entry name" value="CYTOCHROME C OXIDASE SUBUNIT 1"/>
    <property type="match status" value="1"/>
</dbReference>
<organism evidence="2 3">
    <name type="scientific">Morchella conica CCBAS932</name>
    <dbReference type="NCBI Taxonomy" id="1392247"/>
    <lineage>
        <taxon>Eukaryota</taxon>
        <taxon>Fungi</taxon>
        <taxon>Dikarya</taxon>
        <taxon>Ascomycota</taxon>
        <taxon>Pezizomycotina</taxon>
        <taxon>Pezizomycetes</taxon>
        <taxon>Pezizales</taxon>
        <taxon>Morchellaceae</taxon>
        <taxon>Morchella</taxon>
    </lineage>
</organism>